<evidence type="ECO:0000313" key="2">
    <source>
        <dbReference type="EMBL" id="BCZ49310.1"/>
    </source>
</evidence>
<accession>A0ABM7TDG9</accession>
<organism evidence="2 3">
    <name type="scientific">Clostridium gelidum</name>
    <dbReference type="NCBI Taxonomy" id="704125"/>
    <lineage>
        <taxon>Bacteria</taxon>
        <taxon>Bacillati</taxon>
        <taxon>Bacillota</taxon>
        <taxon>Clostridia</taxon>
        <taxon>Eubacteriales</taxon>
        <taxon>Clostridiaceae</taxon>
        <taxon>Clostridium</taxon>
    </lineage>
</organism>
<keyword evidence="3" id="KW-1185">Reference proteome</keyword>
<feature type="transmembrane region" description="Helical" evidence="1">
    <location>
        <begin position="13"/>
        <end position="38"/>
    </location>
</feature>
<evidence type="ECO:0000256" key="1">
    <source>
        <dbReference type="SAM" id="Phobius"/>
    </source>
</evidence>
<dbReference type="EMBL" id="AP024849">
    <property type="protein sequence ID" value="BCZ49310.1"/>
    <property type="molecule type" value="Genomic_DNA"/>
</dbReference>
<dbReference type="RefSeq" id="WP_224035499.1">
    <property type="nucleotide sequence ID" value="NZ_AP024849.1"/>
</dbReference>
<evidence type="ECO:0000313" key="3">
    <source>
        <dbReference type="Proteomes" id="UP000824633"/>
    </source>
</evidence>
<feature type="transmembrane region" description="Helical" evidence="1">
    <location>
        <begin position="177"/>
        <end position="193"/>
    </location>
</feature>
<feature type="transmembrane region" description="Helical" evidence="1">
    <location>
        <begin position="80"/>
        <end position="101"/>
    </location>
</feature>
<sequence length="258" mass="29968">MHEPVLLSPLLKIIVVISIIDTIVTILCIFIELLGLIINKFISNIINSIINKKIKTILANIAFKCKSINTLNFNIELNHITSLLITCMICLYSVEVFYRWFYFGIHFLGSKFNLNADACAYLSLTLLLTAISYYPEKIFLSVLVGANRVFSKIRPKKNNTIKLAFYRKIVILMRPKLWVYLISVFITIINSIERISNIEILSNQLWLQIKPVVIEAVLTMIVIDRFINLLKNEYTQIKNEVKEIKRESKEIIYFEKES</sequence>
<keyword evidence="1" id="KW-0472">Membrane</keyword>
<gene>
    <name evidence="2" type="ORF">psyc5s11_53770</name>
</gene>
<keyword evidence="1" id="KW-0812">Transmembrane</keyword>
<keyword evidence="1" id="KW-1133">Transmembrane helix</keyword>
<feature type="transmembrane region" description="Helical" evidence="1">
    <location>
        <begin position="121"/>
        <end position="146"/>
    </location>
</feature>
<dbReference type="Proteomes" id="UP000824633">
    <property type="component" value="Chromosome"/>
</dbReference>
<feature type="transmembrane region" description="Helical" evidence="1">
    <location>
        <begin position="205"/>
        <end position="223"/>
    </location>
</feature>
<name>A0ABM7TDG9_9CLOT</name>
<reference evidence="3" key="1">
    <citation type="submission" date="2021-07" db="EMBL/GenBank/DDBJ databases">
        <title>Complete genome sequencing of a Clostridium isolate.</title>
        <authorList>
            <person name="Ueki A."/>
            <person name="Tonouchi A."/>
        </authorList>
    </citation>
    <scope>NUCLEOTIDE SEQUENCE [LARGE SCALE GENOMIC DNA]</scope>
    <source>
        <strain evidence="3">C5S11</strain>
    </source>
</reference>
<proteinExistence type="predicted"/>
<protein>
    <submittedName>
        <fullName evidence="2">Uncharacterized protein</fullName>
    </submittedName>
</protein>